<reference evidence="2 3" key="1">
    <citation type="journal article" date="2016" name="Mol. Biol. Evol.">
        <title>Comparative Genomics of Early-Diverging Mushroom-Forming Fungi Provides Insights into the Origins of Lignocellulose Decay Capabilities.</title>
        <authorList>
            <person name="Nagy L.G."/>
            <person name="Riley R."/>
            <person name="Tritt A."/>
            <person name="Adam C."/>
            <person name="Daum C."/>
            <person name="Floudas D."/>
            <person name="Sun H."/>
            <person name="Yadav J.S."/>
            <person name="Pangilinan J."/>
            <person name="Larsson K.H."/>
            <person name="Matsuura K."/>
            <person name="Barry K."/>
            <person name="Labutti K."/>
            <person name="Kuo R."/>
            <person name="Ohm R.A."/>
            <person name="Bhattacharya S.S."/>
            <person name="Shirouzu T."/>
            <person name="Yoshinaga Y."/>
            <person name="Martin F.M."/>
            <person name="Grigoriev I.V."/>
            <person name="Hibbett D.S."/>
        </authorList>
    </citation>
    <scope>NUCLEOTIDE SEQUENCE [LARGE SCALE GENOMIC DNA]</scope>
    <source>
        <strain evidence="2 3">HHB10207 ss-3</strain>
    </source>
</reference>
<feature type="compositionally biased region" description="Acidic residues" evidence="1">
    <location>
        <begin position="94"/>
        <end position="107"/>
    </location>
</feature>
<feature type="compositionally biased region" description="Acidic residues" evidence="1">
    <location>
        <begin position="56"/>
        <end position="68"/>
    </location>
</feature>
<evidence type="ECO:0000313" key="3">
    <source>
        <dbReference type="Proteomes" id="UP000076798"/>
    </source>
</evidence>
<dbReference type="EMBL" id="KV428334">
    <property type="protein sequence ID" value="KZT32435.1"/>
    <property type="molecule type" value="Genomic_DNA"/>
</dbReference>
<keyword evidence="3" id="KW-1185">Reference proteome</keyword>
<feature type="compositionally biased region" description="Basic and acidic residues" evidence="1">
    <location>
        <begin position="38"/>
        <end position="50"/>
    </location>
</feature>
<evidence type="ECO:0000313" key="2">
    <source>
        <dbReference type="EMBL" id="KZT32435.1"/>
    </source>
</evidence>
<dbReference type="AlphaFoldDB" id="A0A165XQG2"/>
<gene>
    <name evidence="2" type="ORF">SISSUDRAFT_1066931</name>
</gene>
<organism evidence="2 3">
    <name type="scientific">Sistotremastrum suecicum HHB10207 ss-3</name>
    <dbReference type="NCBI Taxonomy" id="1314776"/>
    <lineage>
        <taxon>Eukaryota</taxon>
        <taxon>Fungi</taxon>
        <taxon>Dikarya</taxon>
        <taxon>Basidiomycota</taxon>
        <taxon>Agaricomycotina</taxon>
        <taxon>Agaricomycetes</taxon>
        <taxon>Sistotremastrales</taxon>
        <taxon>Sistotremastraceae</taxon>
        <taxon>Sistotremastrum</taxon>
    </lineage>
</organism>
<dbReference type="Proteomes" id="UP000076798">
    <property type="component" value="Unassembled WGS sequence"/>
</dbReference>
<feature type="compositionally biased region" description="Acidic residues" evidence="1">
    <location>
        <begin position="78"/>
        <end position="87"/>
    </location>
</feature>
<feature type="compositionally biased region" description="Acidic residues" evidence="1">
    <location>
        <begin position="1"/>
        <end position="13"/>
    </location>
</feature>
<evidence type="ECO:0000256" key="1">
    <source>
        <dbReference type="SAM" id="MobiDB-lite"/>
    </source>
</evidence>
<feature type="region of interest" description="Disordered" evidence="1">
    <location>
        <begin position="1"/>
        <end position="108"/>
    </location>
</feature>
<sequence length="171" mass="18837">MASSEDEPLSYDMDETHGEDFEGFDGAGGSDNNMGGGHGDDGTREDRDENWGGDGDVSEDEDEDEDEDAGPRVGYQDVNEEEGEDFDLAGLNLEDSDDGWDESDDEERPATWIPGQTAHRTLVRGRLVRDVELDAQEWLCVRAKVAHEYILMSMGTLQAGTLALRALYSDL</sequence>
<protein>
    <submittedName>
        <fullName evidence="2">Uncharacterized protein</fullName>
    </submittedName>
</protein>
<accession>A0A165XQG2</accession>
<name>A0A165XQG2_9AGAM</name>
<feature type="compositionally biased region" description="Gly residues" evidence="1">
    <location>
        <begin position="25"/>
        <end position="37"/>
    </location>
</feature>
<proteinExistence type="predicted"/>